<dbReference type="Proteomes" id="UP000789738">
    <property type="component" value="Unassembled WGS sequence"/>
</dbReference>
<reference evidence="4 6" key="2">
    <citation type="submission" date="2018-06" db="EMBL/GenBank/DDBJ databases">
        <authorList>
            <consortium name="IHU Genomes"/>
        </authorList>
    </citation>
    <scope>NUCLEOTIDE SEQUENCE [LARGE SCALE GENOMIC DNA]</scope>
    <source>
        <strain evidence="4 6">NEC25</strain>
    </source>
</reference>
<dbReference type="OrthoDB" id="9792160at2"/>
<evidence type="ECO:0000313" key="1">
    <source>
        <dbReference type="EMBL" id="CAG9703303.1"/>
    </source>
</evidence>
<gene>
    <name evidence="2" type="ORF">CNEO2_310028</name>
    <name evidence="1" type="ORF">CNEO_40496</name>
    <name evidence="4" type="ORF">CNEONATNEC25_00176</name>
    <name evidence="3" type="ORF">CQ394_17420</name>
</gene>
<accession>A0A2A7MD86</accession>
<dbReference type="Proteomes" id="UP001189143">
    <property type="component" value="Unassembled WGS sequence"/>
</dbReference>
<dbReference type="EMBL" id="CAKJVE010000004">
    <property type="protein sequence ID" value="CAG9703303.1"/>
    <property type="molecule type" value="Genomic_DNA"/>
</dbReference>
<reference evidence="1" key="3">
    <citation type="submission" date="2021-10" db="EMBL/GenBank/DDBJ databases">
        <authorList>
            <person name="Mesa V."/>
        </authorList>
    </citation>
    <scope>NUCLEOTIDE SEQUENCE</scope>
    <source>
        <strain evidence="1">CC3_PB</strain>
    </source>
</reference>
<evidence type="ECO:0000313" key="5">
    <source>
        <dbReference type="Proteomes" id="UP000220840"/>
    </source>
</evidence>
<dbReference type="STRING" id="137838.GCA_001458595_00668"/>
<dbReference type="Pfam" id="PF05991">
    <property type="entry name" value="NYN_YacP"/>
    <property type="match status" value="1"/>
</dbReference>
<dbReference type="InterPro" id="IPR010298">
    <property type="entry name" value="YacP-like"/>
</dbReference>
<dbReference type="PANTHER" id="PTHR34547">
    <property type="entry name" value="YACP-LIKE NYN DOMAIN PROTEIN"/>
    <property type="match status" value="1"/>
</dbReference>
<dbReference type="PANTHER" id="PTHR34547:SF1">
    <property type="entry name" value="YACP-LIKE NYN DOMAIN PROTEIN"/>
    <property type="match status" value="1"/>
</dbReference>
<sequence>MKTIFVDGYNVINSWPNLKATKDFTFEGARQSLIDILHNYSVFNSCRISIVFDAHKVTGSIEKKEEVSNHISVIFTKDGETADSYIEKKVNQLGRKHEIVVVTSDNLEQQTVFQRGAVRMSSLEFYNEILKVEKVIKKNSENNKIGYKNSLSDNIPDSIVEKLEKIRRGK</sequence>
<organism evidence="3 5">
    <name type="scientific">Clostridium neonatale</name>
    <dbReference type="NCBI Taxonomy" id="137838"/>
    <lineage>
        <taxon>Bacteria</taxon>
        <taxon>Bacillati</taxon>
        <taxon>Bacillota</taxon>
        <taxon>Clostridia</taxon>
        <taxon>Eubacteriales</taxon>
        <taxon>Clostridiaceae</taxon>
        <taxon>Clostridium</taxon>
    </lineage>
</organism>
<proteinExistence type="predicted"/>
<reference evidence="3 5" key="1">
    <citation type="submission" date="2017-10" db="EMBL/GenBank/DDBJ databases">
        <title>Effective Description of Clostridium neonatale sp. nov. linked to necrotizing enterocolitis in neonates and a clarification of species assignable to the genus Clostridium (Prazmowski 1880) emend. Lawson and Rainey 2016.</title>
        <authorList>
            <person name="Bernard K."/>
            <person name="Burdz T."/>
            <person name="Wiebe D."/>
            <person name="Balcewich B."/>
            <person name="Alfa M."/>
            <person name="Bernier A.-M."/>
        </authorList>
    </citation>
    <scope>NUCLEOTIDE SEQUENCE [LARGE SCALE GENOMIC DNA]</scope>
    <source>
        <strain evidence="3 5">LCDC99A005</strain>
    </source>
</reference>
<dbReference type="RefSeq" id="WP_058293609.1">
    <property type="nucleotide sequence ID" value="NZ_CAKJVD010000034.1"/>
</dbReference>
<dbReference type="Proteomes" id="UP000220840">
    <property type="component" value="Unassembled WGS sequence"/>
</dbReference>
<dbReference type="EMBL" id="UWJD01000001">
    <property type="protein sequence ID" value="VCT82617.1"/>
    <property type="molecule type" value="Genomic_DNA"/>
</dbReference>
<evidence type="ECO:0000313" key="4">
    <source>
        <dbReference type="EMBL" id="VCT82617.1"/>
    </source>
</evidence>
<dbReference type="CDD" id="cd10912">
    <property type="entry name" value="PIN_YacP-like"/>
    <property type="match status" value="1"/>
</dbReference>
<keyword evidence="5" id="KW-1185">Reference proteome</keyword>
<protein>
    <submittedName>
        <fullName evidence="3">RNA-binding protein</fullName>
    </submittedName>
    <submittedName>
        <fullName evidence="1">Ribonuclease, PIN domain-like</fullName>
    </submittedName>
</protein>
<name>A0A2A7MD86_9CLOT</name>
<dbReference type="Proteomes" id="UP000431451">
    <property type="component" value="Unassembled WGS sequence"/>
</dbReference>
<evidence type="ECO:0000313" key="2">
    <source>
        <dbReference type="EMBL" id="CAI3599841.1"/>
    </source>
</evidence>
<evidence type="ECO:0000313" key="6">
    <source>
        <dbReference type="Proteomes" id="UP000431451"/>
    </source>
</evidence>
<dbReference type="GeneID" id="68875489"/>
<dbReference type="EMBL" id="CAMTCP010000228">
    <property type="protein sequence ID" value="CAI3599841.1"/>
    <property type="molecule type" value="Genomic_DNA"/>
</dbReference>
<dbReference type="AlphaFoldDB" id="A0A2A7MD86"/>
<reference evidence="2" key="4">
    <citation type="submission" date="2022-10" db="EMBL/GenBank/DDBJ databases">
        <authorList>
            <person name="Aires J."/>
            <person name="Mesa V."/>
        </authorList>
    </citation>
    <scope>NUCLEOTIDE SEQUENCE</scope>
    <source>
        <strain evidence="2">Clostridium neonatale JD116</strain>
    </source>
</reference>
<dbReference type="EMBL" id="PDCJ01000003">
    <property type="protein sequence ID" value="PEG29714.1"/>
    <property type="molecule type" value="Genomic_DNA"/>
</dbReference>
<evidence type="ECO:0000313" key="3">
    <source>
        <dbReference type="EMBL" id="PEG29714.1"/>
    </source>
</evidence>